<dbReference type="Gene3D" id="3.30.1330.200">
    <property type="match status" value="1"/>
</dbReference>
<evidence type="ECO:0000256" key="1">
    <source>
        <dbReference type="ARBA" id="ARBA00022500"/>
    </source>
</evidence>
<dbReference type="EMBL" id="PRLP01000136">
    <property type="protein sequence ID" value="PPC74727.1"/>
    <property type="molecule type" value="Genomic_DNA"/>
</dbReference>
<dbReference type="OrthoDB" id="9807202at2"/>
<dbReference type="GO" id="GO:0050568">
    <property type="term" value="F:protein-glutamine glutaminase activity"/>
    <property type="evidence" value="ECO:0007669"/>
    <property type="project" value="UniProtKB-UniRule"/>
</dbReference>
<dbReference type="CDD" id="cd16352">
    <property type="entry name" value="CheD"/>
    <property type="match status" value="1"/>
</dbReference>
<gene>
    <name evidence="3" type="primary">cheD</name>
    <name evidence="4" type="ORF">C4K68_24360</name>
</gene>
<dbReference type="Proteomes" id="UP000238196">
    <property type="component" value="Unassembled WGS sequence"/>
</dbReference>
<keyword evidence="1 3" id="KW-0145">Chemotaxis</keyword>
<dbReference type="HAMAP" id="MF_01440">
    <property type="entry name" value="CheD"/>
    <property type="match status" value="1"/>
</dbReference>
<dbReference type="InterPro" id="IPR038592">
    <property type="entry name" value="CheD-like_sf"/>
</dbReference>
<sequence length="169" mass="18781">MHKPDGVIEVFLQPGELYFSDCYTRIRTLLGSCVSVVLWHKSALLGGMCHIMLPTRRNPGKTLDGRYADEAIFMLVKEIKATGTQPSDYRVSLFGGGNMFGQLMQKNIGQQNVDAALKLLTAHGMTCHARHVGGEGYRNLIFDVWSGHIALKHPTQQQIASRRYEACSS</sequence>
<protein>
    <recommendedName>
        <fullName evidence="3">Probable chemoreceptor glutamine deamidase CheD</fullName>
        <ecNumber evidence="3">3.5.1.44</ecNumber>
    </recommendedName>
</protein>
<dbReference type="PANTHER" id="PTHR35147:SF3">
    <property type="entry name" value="CHEMORECEPTOR GLUTAMINE DEAMIDASE CHED 1-RELATED"/>
    <property type="match status" value="1"/>
</dbReference>
<dbReference type="InterPro" id="IPR011324">
    <property type="entry name" value="Cytotoxic_necrot_fac-like_cat"/>
</dbReference>
<dbReference type="EC" id="3.5.1.44" evidence="3"/>
<accession>A0A2S5KIS9</accession>
<keyword evidence="2 3" id="KW-0378">Hydrolase</keyword>
<comment type="caution">
    <text evidence="4">The sequence shown here is derived from an EMBL/GenBank/DDBJ whole genome shotgun (WGS) entry which is preliminary data.</text>
</comment>
<organism evidence="4 5">
    <name type="scientific">Proteobacteria bacterium 228</name>
    <dbReference type="NCBI Taxonomy" id="2083153"/>
    <lineage>
        <taxon>Bacteria</taxon>
        <taxon>Pseudomonadati</taxon>
        <taxon>Pseudomonadota</taxon>
    </lineage>
</organism>
<comment type="similarity">
    <text evidence="3">Belongs to the CheD family.</text>
</comment>
<name>A0A2S5KIS9_9PROT</name>
<comment type="function">
    <text evidence="3">Probably deamidates glutamine residues to glutamate on methyl-accepting chemotaxis receptors (MCPs), playing an important role in chemotaxis.</text>
</comment>
<evidence type="ECO:0000313" key="5">
    <source>
        <dbReference type="Proteomes" id="UP000238196"/>
    </source>
</evidence>
<dbReference type="GO" id="GO:0006935">
    <property type="term" value="P:chemotaxis"/>
    <property type="evidence" value="ECO:0007669"/>
    <property type="project" value="UniProtKB-UniRule"/>
</dbReference>
<evidence type="ECO:0000256" key="3">
    <source>
        <dbReference type="HAMAP-Rule" id="MF_01440"/>
    </source>
</evidence>
<reference evidence="4 5" key="1">
    <citation type="submission" date="2018-02" db="EMBL/GenBank/DDBJ databases">
        <title>novel marine gammaproteobacteria from coastal saline agro ecosystem.</title>
        <authorList>
            <person name="Krishnan R."/>
            <person name="Ramesh Kumar N."/>
        </authorList>
    </citation>
    <scope>NUCLEOTIDE SEQUENCE [LARGE SCALE GENOMIC DNA]</scope>
    <source>
        <strain evidence="4 5">228</strain>
    </source>
</reference>
<dbReference type="Pfam" id="PF03975">
    <property type="entry name" value="CheD"/>
    <property type="match status" value="1"/>
</dbReference>
<evidence type="ECO:0000313" key="4">
    <source>
        <dbReference type="EMBL" id="PPC74727.1"/>
    </source>
</evidence>
<proteinExistence type="inferred from homology"/>
<dbReference type="PANTHER" id="PTHR35147">
    <property type="entry name" value="CHEMORECEPTOR GLUTAMINE DEAMIDASE CHED-RELATED"/>
    <property type="match status" value="1"/>
</dbReference>
<comment type="catalytic activity">
    <reaction evidence="3">
        <text>L-glutaminyl-[protein] + H2O = L-glutamyl-[protein] + NH4(+)</text>
        <dbReference type="Rhea" id="RHEA:16441"/>
        <dbReference type="Rhea" id="RHEA-COMP:10207"/>
        <dbReference type="Rhea" id="RHEA-COMP:10208"/>
        <dbReference type="ChEBI" id="CHEBI:15377"/>
        <dbReference type="ChEBI" id="CHEBI:28938"/>
        <dbReference type="ChEBI" id="CHEBI:29973"/>
        <dbReference type="ChEBI" id="CHEBI:30011"/>
        <dbReference type="EC" id="3.5.1.44"/>
    </reaction>
</comment>
<dbReference type="AlphaFoldDB" id="A0A2S5KIS9"/>
<evidence type="ECO:0000256" key="2">
    <source>
        <dbReference type="ARBA" id="ARBA00022801"/>
    </source>
</evidence>
<dbReference type="InterPro" id="IPR005659">
    <property type="entry name" value="Chemorcpt_Glu_NH3ase_CheD"/>
</dbReference>
<dbReference type="SUPFAM" id="SSF64438">
    <property type="entry name" value="CNF1/YfiH-like putative cysteine hydrolases"/>
    <property type="match status" value="1"/>
</dbReference>